<evidence type="ECO:0000256" key="1">
    <source>
        <dbReference type="SAM" id="SignalP"/>
    </source>
</evidence>
<evidence type="ECO:0000313" key="2">
    <source>
        <dbReference type="EMBL" id="KAI9262390.1"/>
    </source>
</evidence>
<name>A0AAD5JZV3_9FUNG</name>
<reference evidence="2" key="1">
    <citation type="journal article" date="2022" name="IScience">
        <title>Evolution of zygomycete secretomes and the origins of terrestrial fungal ecologies.</title>
        <authorList>
            <person name="Chang Y."/>
            <person name="Wang Y."/>
            <person name="Mondo S."/>
            <person name="Ahrendt S."/>
            <person name="Andreopoulos W."/>
            <person name="Barry K."/>
            <person name="Beard J."/>
            <person name="Benny G.L."/>
            <person name="Blankenship S."/>
            <person name="Bonito G."/>
            <person name="Cuomo C."/>
            <person name="Desiro A."/>
            <person name="Gervers K.A."/>
            <person name="Hundley H."/>
            <person name="Kuo A."/>
            <person name="LaButti K."/>
            <person name="Lang B.F."/>
            <person name="Lipzen A."/>
            <person name="O'Donnell K."/>
            <person name="Pangilinan J."/>
            <person name="Reynolds N."/>
            <person name="Sandor L."/>
            <person name="Smith M.E."/>
            <person name="Tsang A."/>
            <person name="Grigoriev I.V."/>
            <person name="Stajich J.E."/>
            <person name="Spatafora J.W."/>
        </authorList>
    </citation>
    <scope>NUCLEOTIDE SEQUENCE</scope>
    <source>
        <strain evidence="2">RSA 2281</strain>
    </source>
</reference>
<proteinExistence type="predicted"/>
<sequence length="135" mass="15881">MCICPIIIYFFIKLSVGTIEEMNLVEFPQSRLVHANLRQGLFSNAYYKVAESYLFFFKKFLPLGTLLRVLVYKIPLFIYDETISNLSYTSIYNHVVQLSVHPRRRISMVFVNMLILDRMGYIVVMVCTITLHRTK</sequence>
<keyword evidence="1" id="KW-0732">Signal</keyword>
<comment type="caution">
    <text evidence="2">The sequence shown here is derived from an EMBL/GenBank/DDBJ whole genome shotgun (WGS) entry which is preliminary data.</text>
</comment>
<organism evidence="2 3">
    <name type="scientific">Phascolomyces articulosus</name>
    <dbReference type="NCBI Taxonomy" id="60185"/>
    <lineage>
        <taxon>Eukaryota</taxon>
        <taxon>Fungi</taxon>
        <taxon>Fungi incertae sedis</taxon>
        <taxon>Mucoromycota</taxon>
        <taxon>Mucoromycotina</taxon>
        <taxon>Mucoromycetes</taxon>
        <taxon>Mucorales</taxon>
        <taxon>Lichtheimiaceae</taxon>
        <taxon>Phascolomyces</taxon>
    </lineage>
</organism>
<gene>
    <name evidence="2" type="ORF">BDA99DRAFT_537735</name>
</gene>
<feature type="signal peptide" evidence="1">
    <location>
        <begin position="1"/>
        <end position="17"/>
    </location>
</feature>
<dbReference type="EMBL" id="JAIXMP010000014">
    <property type="protein sequence ID" value="KAI9262390.1"/>
    <property type="molecule type" value="Genomic_DNA"/>
</dbReference>
<evidence type="ECO:0000313" key="3">
    <source>
        <dbReference type="Proteomes" id="UP001209540"/>
    </source>
</evidence>
<reference evidence="2" key="2">
    <citation type="submission" date="2023-02" db="EMBL/GenBank/DDBJ databases">
        <authorList>
            <consortium name="DOE Joint Genome Institute"/>
            <person name="Mondo S.J."/>
            <person name="Chang Y."/>
            <person name="Wang Y."/>
            <person name="Ahrendt S."/>
            <person name="Andreopoulos W."/>
            <person name="Barry K."/>
            <person name="Beard J."/>
            <person name="Benny G.L."/>
            <person name="Blankenship S."/>
            <person name="Bonito G."/>
            <person name="Cuomo C."/>
            <person name="Desiro A."/>
            <person name="Gervers K.A."/>
            <person name="Hundley H."/>
            <person name="Kuo A."/>
            <person name="LaButti K."/>
            <person name="Lang B.F."/>
            <person name="Lipzen A."/>
            <person name="O'Donnell K."/>
            <person name="Pangilinan J."/>
            <person name="Reynolds N."/>
            <person name="Sandor L."/>
            <person name="Smith M.W."/>
            <person name="Tsang A."/>
            <person name="Grigoriev I.V."/>
            <person name="Stajich J.E."/>
            <person name="Spatafora J.W."/>
        </authorList>
    </citation>
    <scope>NUCLEOTIDE SEQUENCE</scope>
    <source>
        <strain evidence="2">RSA 2281</strain>
    </source>
</reference>
<feature type="chain" id="PRO_5042155692" evidence="1">
    <location>
        <begin position="18"/>
        <end position="135"/>
    </location>
</feature>
<dbReference type="Proteomes" id="UP001209540">
    <property type="component" value="Unassembled WGS sequence"/>
</dbReference>
<dbReference type="AlphaFoldDB" id="A0AAD5JZV3"/>
<keyword evidence="3" id="KW-1185">Reference proteome</keyword>
<accession>A0AAD5JZV3</accession>
<protein>
    <submittedName>
        <fullName evidence="2">Uncharacterized protein</fullName>
    </submittedName>
</protein>